<dbReference type="EMBL" id="CAJVCH010100120">
    <property type="protein sequence ID" value="CAG7723549.1"/>
    <property type="molecule type" value="Genomic_DNA"/>
</dbReference>
<evidence type="ECO:0000313" key="2">
    <source>
        <dbReference type="Proteomes" id="UP000708208"/>
    </source>
</evidence>
<accession>A0A8J2KCS1</accession>
<gene>
    <name evidence="1" type="ORF">AFUS01_LOCUS12632</name>
</gene>
<feature type="non-terminal residue" evidence="1">
    <location>
        <position position="64"/>
    </location>
</feature>
<proteinExistence type="predicted"/>
<sequence length="64" mass="7776">MLTQIHQSVAVTQWIERRIDIELEENPNLDIERRKAELIDDVRHKTRFGAQGETAEEFWQRNWK</sequence>
<dbReference type="Proteomes" id="UP000708208">
    <property type="component" value="Unassembled WGS sequence"/>
</dbReference>
<name>A0A8J2KCS1_9HEXA</name>
<keyword evidence="2" id="KW-1185">Reference proteome</keyword>
<comment type="caution">
    <text evidence="1">The sequence shown here is derived from an EMBL/GenBank/DDBJ whole genome shotgun (WGS) entry which is preliminary data.</text>
</comment>
<evidence type="ECO:0000313" key="1">
    <source>
        <dbReference type="EMBL" id="CAG7723549.1"/>
    </source>
</evidence>
<protein>
    <submittedName>
        <fullName evidence="1">Uncharacterized protein</fullName>
    </submittedName>
</protein>
<organism evidence="1 2">
    <name type="scientific">Allacma fusca</name>
    <dbReference type="NCBI Taxonomy" id="39272"/>
    <lineage>
        <taxon>Eukaryota</taxon>
        <taxon>Metazoa</taxon>
        <taxon>Ecdysozoa</taxon>
        <taxon>Arthropoda</taxon>
        <taxon>Hexapoda</taxon>
        <taxon>Collembola</taxon>
        <taxon>Symphypleona</taxon>
        <taxon>Sminthuridae</taxon>
        <taxon>Allacma</taxon>
    </lineage>
</organism>
<reference evidence="1" key="1">
    <citation type="submission" date="2021-06" db="EMBL/GenBank/DDBJ databases">
        <authorList>
            <person name="Hodson N. C."/>
            <person name="Mongue J. A."/>
            <person name="Jaron S. K."/>
        </authorList>
    </citation>
    <scope>NUCLEOTIDE SEQUENCE</scope>
</reference>
<dbReference type="AlphaFoldDB" id="A0A8J2KCS1"/>